<dbReference type="PANTHER" id="PTHR38100">
    <property type="entry name" value="HIGH FREQUENCY LYSOGENIZATION PROTEIN HFLD"/>
    <property type="match status" value="1"/>
</dbReference>
<organism evidence="5 6">
    <name type="scientific">Candidatus Muproteobacteria bacterium RIFCSPLOWO2_01_FULL_60_18</name>
    <dbReference type="NCBI Taxonomy" id="1817768"/>
    <lineage>
        <taxon>Bacteria</taxon>
        <taxon>Pseudomonadati</taxon>
        <taxon>Pseudomonadota</taxon>
        <taxon>Candidatus Muproteobacteria</taxon>
    </lineage>
</organism>
<evidence type="ECO:0000256" key="4">
    <source>
        <dbReference type="ARBA" id="ARBA00023136"/>
    </source>
</evidence>
<dbReference type="SUPFAM" id="SSF101322">
    <property type="entry name" value="YcfC-like"/>
    <property type="match status" value="1"/>
</dbReference>
<keyword evidence="4" id="KW-0472">Membrane</keyword>
<sequence length="223" mass="24595">MNTSFTDRTLALAGLFQAARLAQELARAGRTDAPAFVASIQALMLIDAPSTEAVYGGAQGVALGLDLLRNKLGGVTDTGDVEIARYVIAMIHLEGQLRRQPEIQEAIRRGIEAIREQMKFFEAAETDETVHPRLVEKLAELYTQTISTLTPRIMVNGEHGHLSNPPIAAKVRAVLFAGIRSAFLWHQLGGSRWQLLFSRKKIAGEAARILEDLKENETTDEHR</sequence>
<accession>A0A1F6TXC8</accession>
<reference evidence="5 6" key="1">
    <citation type="journal article" date="2016" name="Nat. Commun.">
        <title>Thousands of microbial genomes shed light on interconnected biogeochemical processes in an aquifer system.</title>
        <authorList>
            <person name="Anantharaman K."/>
            <person name="Brown C.T."/>
            <person name="Hug L.A."/>
            <person name="Sharon I."/>
            <person name="Castelle C.J."/>
            <person name="Probst A.J."/>
            <person name="Thomas B.C."/>
            <person name="Singh A."/>
            <person name="Wilkins M.J."/>
            <person name="Karaoz U."/>
            <person name="Brodie E.L."/>
            <person name="Williams K.H."/>
            <person name="Hubbard S.S."/>
            <person name="Banfield J.F."/>
        </authorList>
    </citation>
    <scope>NUCLEOTIDE SEQUENCE [LARGE SCALE GENOMIC DNA]</scope>
</reference>
<dbReference type="InterPro" id="IPR035932">
    <property type="entry name" value="HflD-like_sf"/>
</dbReference>
<dbReference type="Pfam" id="PF04356">
    <property type="entry name" value="DUF489"/>
    <property type="match status" value="1"/>
</dbReference>
<gene>
    <name evidence="5" type="ORF">A3A87_10230</name>
</gene>
<proteinExistence type="inferred from homology"/>
<evidence type="ECO:0000313" key="6">
    <source>
        <dbReference type="Proteomes" id="UP000179037"/>
    </source>
</evidence>
<dbReference type="STRING" id="1817768.A3A87_10230"/>
<dbReference type="Gene3D" id="1.10.3890.10">
    <property type="entry name" value="HflD-like"/>
    <property type="match status" value="1"/>
</dbReference>
<evidence type="ECO:0000256" key="2">
    <source>
        <dbReference type="ARBA" id="ARBA00022475"/>
    </source>
</evidence>
<evidence type="ECO:0000313" key="5">
    <source>
        <dbReference type="EMBL" id="OGI49773.1"/>
    </source>
</evidence>
<dbReference type="NCBIfam" id="NF001246">
    <property type="entry name" value="PRK00218.1-2"/>
    <property type="match status" value="1"/>
</dbReference>
<dbReference type="AlphaFoldDB" id="A0A1F6TXC8"/>
<dbReference type="InterPro" id="IPR007451">
    <property type="entry name" value="HflD"/>
</dbReference>
<evidence type="ECO:0000256" key="1">
    <source>
        <dbReference type="ARBA" id="ARBA00004496"/>
    </source>
</evidence>
<dbReference type="PANTHER" id="PTHR38100:SF1">
    <property type="entry name" value="HIGH FREQUENCY LYSOGENIZATION PROTEIN HFLD"/>
    <property type="match status" value="1"/>
</dbReference>
<comment type="subcellular location">
    <subcellularLocation>
        <location evidence="1">Cytoplasm</location>
    </subcellularLocation>
</comment>
<dbReference type="GO" id="GO:0005737">
    <property type="term" value="C:cytoplasm"/>
    <property type="evidence" value="ECO:0007669"/>
    <property type="project" value="UniProtKB-SubCell"/>
</dbReference>
<comment type="caution">
    <text evidence="5">The sequence shown here is derived from an EMBL/GenBank/DDBJ whole genome shotgun (WGS) entry which is preliminary data.</text>
</comment>
<evidence type="ECO:0000256" key="3">
    <source>
        <dbReference type="ARBA" id="ARBA00022490"/>
    </source>
</evidence>
<name>A0A1F6TXC8_9PROT</name>
<dbReference type="EMBL" id="MFTC01000089">
    <property type="protein sequence ID" value="OGI49773.1"/>
    <property type="molecule type" value="Genomic_DNA"/>
</dbReference>
<dbReference type="Proteomes" id="UP000179037">
    <property type="component" value="Unassembled WGS sequence"/>
</dbReference>
<dbReference type="HAMAP" id="MF_00695">
    <property type="entry name" value="HflD_protein"/>
    <property type="match status" value="1"/>
</dbReference>
<keyword evidence="3" id="KW-0963">Cytoplasm</keyword>
<keyword evidence="2" id="KW-1003">Cell membrane</keyword>
<protein>
    <submittedName>
        <fullName evidence="5">Lysogenization regulator HflD</fullName>
    </submittedName>
</protein>